<evidence type="ECO:0000313" key="7">
    <source>
        <dbReference type="EMBL" id="OGK53241.1"/>
    </source>
</evidence>
<comment type="caution">
    <text evidence="5">Lacks conserved residue(s) required for the propagation of feature annotation.</text>
</comment>
<dbReference type="AlphaFoldDB" id="A0A1F7JCA7"/>
<reference evidence="7 8" key="1">
    <citation type="journal article" date="2016" name="Nat. Commun.">
        <title>Thousands of microbial genomes shed light on interconnected biogeochemical processes in an aquifer system.</title>
        <authorList>
            <person name="Anantharaman K."/>
            <person name="Brown C.T."/>
            <person name="Hug L.A."/>
            <person name="Sharon I."/>
            <person name="Castelle C.J."/>
            <person name="Probst A.J."/>
            <person name="Thomas B.C."/>
            <person name="Singh A."/>
            <person name="Wilkins M.J."/>
            <person name="Karaoz U."/>
            <person name="Brodie E.L."/>
            <person name="Williams K.H."/>
            <person name="Hubbard S.S."/>
            <person name="Banfield J.F."/>
        </authorList>
    </citation>
    <scope>NUCLEOTIDE SEQUENCE [LARGE SCALE GENOMIC DNA]</scope>
</reference>
<feature type="transmembrane region" description="Helical" evidence="5">
    <location>
        <begin position="202"/>
        <end position="221"/>
    </location>
</feature>
<sequence>MVDAVWWSLVSLLVFGFMAMYLARGSSESEAATILVGFILWDILRLGQDSITLTVLREIWSRNLSNIFTTPLSVKEFFIAQMIMSGIKTLVVTSIMSTIAYYLYGFSITRLSWGLPFYAVNILLFSWAAGIFVLGLLFRFGTRLQALVWSLVVVLQPIAGVFYPISILPNFVQRIALLFPITYIFEASRVTFLTGYVDTRAIITAFVLNALYLTLAIWSFATMFRKAKKTGEFARLEG</sequence>
<feature type="transmembrane region" description="Helical" evidence="5">
    <location>
        <begin position="115"/>
        <end position="138"/>
    </location>
</feature>
<feature type="domain" description="ABC transmembrane type-2" evidence="6">
    <location>
        <begin position="1"/>
        <end position="223"/>
    </location>
</feature>
<keyword evidence="5" id="KW-0813">Transport</keyword>
<accession>A0A1F7JCA7</accession>
<keyword evidence="4 5" id="KW-0472">Membrane</keyword>
<dbReference type="InterPro" id="IPR047817">
    <property type="entry name" value="ABC2_TM_bact-type"/>
</dbReference>
<dbReference type="EMBL" id="MGAU01000064">
    <property type="protein sequence ID" value="OGK53241.1"/>
    <property type="molecule type" value="Genomic_DNA"/>
</dbReference>
<dbReference type="GO" id="GO:0005886">
    <property type="term" value="C:plasma membrane"/>
    <property type="evidence" value="ECO:0007669"/>
    <property type="project" value="UniProtKB-SubCell"/>
</dbReference>
<gene>
    <name evidence="7" type="ORF">A3B56_02375</name>
</gene>
<dbReference type="PROSITE" id="PS51012">
    <property type="entry name" value="ABC_TM2"/>
    <property type="match status" value="1"/>
</dbReference>
<protein>
    <recommendedName>
        <fullName evidence="5">Transport permease protein</fullName>
    </recommendedName>
</protein>
<keyword evidence="2 5" id="KW-0812">Transmembrane</keyword>
<comment type="similarity">
    <text evidence="5">Belongs to the ABC-2 integral membrane protein family.</text>
</comment>
<evidence type="ECO:0000256" key="5">
    <source>
        <dbReference type="RuleBase" id="RU361157"/>
    </source>
</evidence>
<dbReference type="Pfam" id="PF01061">
    <property type="entry name" value="ABC2_membrane"/>
    <property type="match status" value="1"/>
</dbReference>
<comment type="caution">
    <text evidence="7">The sequence shown here is derived from an EMBL/GenBank/DDBJ whole genome shotgun (WGS) entry which is preliminary data.</text>
</comment>
<keyword evidence="3 5" id="KW-1133">Transmembrane helix</keyword>
<keyword evidence="5" id="KW-1003">Cell membrane</keyword>
<comment type="subcellular location">
    <subcellularLocation>
        <location evidence="5">Cell membrane</location>
        <topology evidence="5">Multi-pass membrane protein</topology>
    </subcellularLocation>
    <subcellularLocation>
        <location evidence="1">Membrane</location>
        <topology evidence="1">Multi-pass membrane protein</topology>
    </subcellularLocation>
</comment>
<dbReference type="InterPro" id="IPR051784">
    <property type="entry name" value="Nod_factor_ABC_transporter"/>
</dbReference>
<evidence type="ECO:0000256" key="4">
    <source>
        <dbReference type="ARBA" id="ARBA00023136"/>
    </source>
</evidence>
<evidence type="ECO:0000313" key="8">
    <source>
        <dbReference type="Proteomes" id="UP000178486"/>
    </source>
</evidence>
<dbReference type="InterPro" id="IPR013525">
    <property type="entry name" value="ABC2_TM"/>
</dbReference>
<feature type="transmembrane region" description="Helical" evidence="5">
    <location>
        <begin position="144"/>
        <end position="163"/>
    </location>
</feature>
<evidence type="ECO:0000256" key="3">
    <source>
        <dbReference type="ARBA" id="ARBA00022989"/>
    </source>
</evidence>
<proteinExistence type="inferred from homology"/>
<evidence type="ECO:0000256" key="2">
    <source>
        <dbReference type="ARBA" id="ARBA00022692"/>
    </source>
</evidence>
<feature type="transmembrane region" description="Helical" evidence="5">
    <location>
        <begin position="6"/>
        <end position="23"/>
    </location>
</feature>
<evidence type="ECO:0000259" key="6">
    <source>
        <dbReference type="PROSITE" id="PS51012"/>
    </source>
</evidence>
<dbReference type="GO" id="GO:0140359">
    <property type="term" value="F:ABC-type transporter activity"/>
    <property type="evidence" value="ECO:0007669"/>
    <property type="project" value="InterPro"/>
</dbReference>
<evidence type="ECO:0000256" key="1">
    <source>
        <dbReference type="ARBA" id="ARBA00004141"/>
    </source>
</evidence>
<dbReference type="PANTHER" id="PTHR43229:SF6">
    <property type="entry name" value="ABC-TYPE MULTIDRUG TRANSPORT SYSTEM, PERMEASE COMPONENT"/>
    <property type="match status" value="1"/>
</dbReference>
<feature type="transmembrane region" description="Helical" evidence="5">
    <location>
        <begin position="77"/>
        <end position="103"/>
    </location>
</feature>
<organism evidence="7 8">
    <name type="scientific">Candidatus Roizmanbacteria bacterium RIFCSPLOWO2_01_FULL_45_11</name>
    <dbReference type="NCBI Taxonomy" id="1802070"/>
    <lineage>
        <taxon>Bacteria</taxon>
        <taxon>Candidatus Roizmaniibacteriota</taxon>
    </lineage>
</organism>
<name>A0A1F7JCA7_9BACT</name>
<dbReference type="Proteomes" id="UP000178486">
    <property type="component" value="Unassembled WGS sequence"/>
</dbReference>
<dbReference type="PANTHER" id="PTHR43229">
    <property type="entry name" value="NODULATION PROTEIN J"/>
    <property type="match status" value="1"/>
</dbReference>